<dbReference type="Proteomes" id="UP000659654">
    <property type="component" value="Unassembled WGS sequence"/>
</dbReference>
<dbReference type="PROSITE" id="PS51481">
    <property type="entry name" value="DHAK"/>
    <property type="match status" value="1"/>
</dbReference>
<name>A0A811LVV0_BURXY</name>
<sequence>MHGARSKFTNRLENVVDDHLFGCVIINKEVQFHHDNKRVLVRSDIKKVIDRKVTVVCGGGSGHEPFAAGFVGPNGLTSAVSGDIYASPSAQEITDAITIGLSTKGTIVFSNNYTGDRLNFGMAIENIRNSHPQYKMKMFFIDDDVSLEQKNGFETGHRGLAGTVLILQAASVWAKKGMGFEEIVENVEKMISSLATFGVSLYPCSLPGKDYMFKLPEDELELGLGIHGEPGLERMKITTAKKIIQKLMPKLVFSHRLGFRKEDDLPVVILLNNLGSVSQLEMNILTKEILDWTALNTKLRVSAFFRGPVTTSIDGHGVSISVLKLAHPAWLPTLLTFSPISKFWSVTPPRHVLSRNIITFQDVHMVNSPGCTLSGDVLVECDGTEREVSAEEKLALDYYKETSRKWHEDLDKLLAQSLNHAPRFALPDYPQFPPICKLC</sequence>
<dbReference type="OrthoDB" id="1724672at2759"/>
<dbReference type="AlphaFoldDB" id="A0A811LVV0"/>
<reference evidence="4" key="1">
    <citation type="submission" date="2020-09" db="EMBL/GenBank/DDBJ databases">
        <authorList>
            <person name="Kikuchi T."/>
        </authorList>
    </citation>
    <scope>NUCLEOTIDE SEQUENCE</scope>
    <source>
        <strain evidence="4">Ka4C1</strain>
    </source>
</reference>
<dbReference type="SUPFAM" id="SSF82549">
    <property type="entry name" value="DAK1/DegV-like"/>
    <property type="match status" value="1"/>
</dbReference>
<dbReference type="GO" id="GO:0050354">
    <property type="term" value="F:triokinase activity"/>
    <property type="evidence" value="ECO:0007669"/>
    <property type="project" value="UniProtKB-EC"/>
</dbReference>
<accession>A0A811LVV0</accession>
<comment type="catalytic activity">
    <reaction evidence="2">
        <text>dihydroxyacetone + ATP = dihydroxyacetone phosphate + ADP + H(+)</text>
        <dbReference type="Rhea" id="RHEA:15773"/>
        <dbReference type="ChEBI" id="CHEBI:15378"/>
        <dbReference type="ChEBI" id="CHEBI:16016"/>
        <dbReference type="ChEBI" id="CHEBI:30616"/>
        <dbReference type="ChEBI" id="CHEBI:57642"/>
        <dbReference type="ChEBI" id="CHEBI:456216"/>
        <dbReference type="EC" id="2.7.1.29"/>
    </reaction>
</comment>
<feature type="domain" description="DhaK" evidence="3">
    <location>
        <begin position="11"/>
        <end position="344"/>
    </location>
</feature>
<comment type="catalytic activity">
    <reaction evidence="1">
        <text>D-glyceraldehyde + ATP = D-glyceraldehyde 3-phosphate + ADP + H(+)</text>
        <dbReference type="Rhea" id="RHEA:13941"/>
        <dbReference type="ChEBI" id="CHEBI:15378"/>
        <dbReference type="ChEBI" id="CHEBI:17378"/>
        <dbReference type="ChEBI" id="CHEBI:30616"/>
        <dbReference type="ChEBI" id="CHEBI:59776"/>
        <dbReference type="ChEBI" id="CHEBI:456216"/>
        <dbReference type="EC" id="2.7.1.28"/>
    </reaction>
</comment>
<dbReference type="GO" id="GO:0019563">
    <property type="term" value="P:glycerol catabolic process"/>
    <property type="evidence" value="ECO:0007669"/>
    <property type="project" value="TreeGrafter"/>
</dbReference>
<evidence type="ECO:0000259" key="3">
    <source>
        <dbReference type="PROSITE" id="PS51481"/>
    </source>
</evidence>
<dbReference type="InterPro" id="IPR050861">
    <property type="entry name" value="Dihydroxyacetone_Kinase"/>
</dbReference>
<evidence type="ECO:0000256" key="1">
    <source>
        <dbReference type="ARBA" id="ARBA00047974"/>
    </source>
</evidence>
<proteinExistence type="predicted"/>
<dbReference type="GO" id="GO:0004371">
    <property type="term" value="F:glycerone kinase activity"/>
    <property type="evidence" value="ECO:0007669"/>
    <property type="project" value="UniProtKB-EC"/>
</dbReference>
<gene>
    <name evidence="4" type="ORF">BXYJ_LOCUS12272</name>
</gene>
<dbReference type="Pfam" id="PF02733">
    <property type="entry name" value="Dak1"/>
    <property type="match status" value="1"/>
</dbReference>
<dbReference type="SMR" id="A0A811LVV0"/>
<comment type="caution">
    <text evidence="4">The sequence shown here is derived from an EMBL/GenBank/DDBJ whole genome shotgun (WGS) entry which is preliminary data.</text>
</comment>
<dbReference type="PANTHER" id="PTHR28629">
    <property type="entry name" value="TRIOKINASE/FMN CYCLASE"/>
    <property type="match status" value="1"/>
</dbReference>
<protein>
    <submittedName>
        <fullName evidence="4">(pine wood nematode) hypothetical protein</fullName>
    </submittedName>
</protein>
<organism evidence="4 5">
    <name type="scientific">Bursaphelenchus xylophilus</name>
    <name type="common">Pinewood nematode worm</name>
    <name type="synonym">Aphelenchoides xylophilus</name>
    <dbReference type="NCBI Taxonomy" id="6326"/>
    <lineage>
        <taxon>Eukaryota</taxon>
        <taxon>Metazoa</taxon>
        <taxon>Ecdysozoa</taxon>
        <taxon>Nematoda</taxon>
        <taxon>Chromadorea</taxon>
        <taxon>Rhabditida</taxon>
        <taxon>Tylenchina</taxon>
        <taxon>Tylenchomorpha</taxon>
        <taxon>Aphelenchoidea</taxon>
        <taxon>Aphelenchoididae</taxon>
        <taxon>Bursaphelenchus</taxon>
    </lineage>
</organism>
<keyword evidence="5" id="KW-1185">Reference proteome</keyword>
<dbReference type="Gene3D" id="3.40.50.10440">
    <property type="entry name" value="Dihydroxyacetone kinase, domain 1"/>
    <property type="match status" value="1"/>
</dbReference>
<dbReference type="PANTHER" id="PTHR28629:SF4">
    <property type="entry name" value="TRIOKINASE_FMN CYCLASE"/>
    <property type="match status" value="1"/>
</dbReference>
<dbReference type="EMBL" id="CAJFDI010000005">
    <property type="protein sequence ID" value="CAD5232181.1"/>
    <property type="molecule type" value="Genomic_DNA"/>
</dbReference>
<evidence type="ECO:0000313" key="5">
    <source>
        <dbReference type="Proteomes" id="UP000659654"/>
    </source>
</evidence>
<dbReference type="Gene3D" id="3.30.1180.20">
    <property type="entry name" value="Dihydroxyacetone kinase, domain 2"/>
    <property type="match status" value="1"/>
</dbReference>
<evidence type="ECO:0000256" key="2">
    <source>
        <dbReference type="ARBA" id="ARBA00048898"/>
    </source>
</evidence>
<dbReference type="EMBL" id="CAJFCV020000005">
    <property type="protein sequence ID" value="CAG9124228.1"/>
    <property type="molecule type" value="Genomic_DNA"/>
</dbReference>
<dbReference type="GO" id="GO:0005829">
    <property type="term" value="C:cytosol"/>
    <property type="evidence" value="ECO:0007669"/>
    <property type="project" value="TreeGrafter"/>
</dbReference>
<evidence type="ECO:0000313" key="4">
    <source>
        <dbReference type="EMBL" id="CAD5232181.1"/>
    </source>
</evidence>
<dbReference type="Proteomes" id="UP000582659">
    <property type="component" value="Unassembled WGS sequence"/>
</dbReference>
<dbReference type="InterPro" id="IPR004006">
    <property type="entry name" value="DhaK_dom"/>
</dbReference>
<dbReference type="FunFam" id="3.40.50.10440:FF:000001">
    <property type="entry name" value="Dihydroxyacetone kinase, DhaK subunit"/>
    <property type="match status" value="1"/>
</dbReference>